<evidence type="ECO:0000313" key="4">
    <source>
        <dbReference type="WBParaSite" id="SBAD_0001177501-mRNA-1"/>
    </source>
</evidence>
<reference evidence="2 3" key="2">
    <citation type="submission" date="2018-11" db="EMBL/GenBank/DDBJ databases">
        <authorList>
            <consortium name="Pathogen Informatics"/>
        </authorList>
    </citation>
    <scope>NUCLEOTIDE SEQUENCE [LARGE SCALE GENOMIC DNA]</scope>
</reference>
<dbReference type="WBParaSite" id="SBAD_0001177501-mRNA-1">
    <property type="protein sequence ID" value="SBAD_0001177501-mRNA-1"/>
    <property type="gene ID" value="SBAD_0001177501"/>
</dbReference>
<dbReference type="OrthoDB" id="245697at2759"/>
<dbReference type="PROSITE" id="PS50003">
    <property type="entry name" value="PH_DOMAIN"/>
    <property type="match status" value="1"/>
</dbReference>
<proteinExistence type="predicted"/>
<dbReference type="InterPro" id="IPR001849">
    <property type="entry name" value="PH_domain"/>
</dbReference>
<keyword evidence="3" id="KW-1185">Reference proteome</keyword>
<dbReference type="PANTHER" id="PTHR12673:SF267">
    <property type="entry name" value="PROTEIN CBG10230"/>
    <property type="match status" value="1"/>
</dbReference>
<protein>
    <submittedName>
        <fullName evidence="4">PH domain-containing protein</fullName>
    </submittedName>
</protein>
<dbReference type="InterPro" id="IPR011993">
    <property type="entry name" value="PH-like_dom_sf"/>
</dbReference>
<dbReference type="InterPro" id="IPR051092">
    <property type="entry name" value="FYVE_RhoGEF_PH"/>
</dbReference>
<evidence type="ECO:0000313" key="2">
    <source>
        <dbReference type="EMBL" id="VDP39652.1"/>
    </source>
</evidence>
<dbReference type="PANTHER" id="PTHR12673">
    <property type="entry name" value="FACIOGENITAL DYSPLASIA PROTEIN"/>
    <property type="match status" value="1"/>
</dbReference>
<evidence type="ECO:0000259" key="1">
    <source>
        <dbReference type="PROSITE" id="PS50003"/>
    </source>
</evidence>
<gene>
    <name evidence="2" type="ORF">SBAD_LOCUS11389</name>
</gene>
<dbReference type="GO" id="GO:0005085">
    <property type="term" value="F:guanyl-nucleotide exchange factor activity"/>
    <property type="evidence" value="ECO:0007669"/>
    <property type="project" value="TreeGrafter"/>
</dbReference>
<reference evidence="4" key="1">
    <citation type="submission" date="2016-06" db="UniProtKB">
        <authorList>
            <consortium name="WormBaseParasite"/>
        </authorList>
    </citation>
    <scope>IDENTIFICATION</scope>
</reference>
<dbReference type="AlphaFoldDB" id="A0A183J691"/>
<dbReference type="Proteomes" id="UP000270296">
    <property type="component" value="Unassembled WGS sequence"/>
</dbReference>
<name>A0A183J691_9BILA</name>
<accession>A0A183J691</accession>
<feature type="domain" description="PH" evidence="1">
    <location>
        <begin position="82"/>
        <end position="204"/>
    </location>
</feature>
<evidence type="ECO:0000313" key="3">
    <source>
        <dbReference type="Proteomes" id="UP000270296"/>
    </source>
</evidence>
<dbReference type="EMBL" id="UZAM01015570">
    <property type="protein sequence ID" value="VDP39652.1"/>
    <property type="molecule type" value="Genomic_DNA"/>
</dbReference>
<organism evidence="4">
    <name type="scientific">Soboliphyme baturini</name>
    <dbReference type="NCBI Taxonomy" id="241478"/>
    <lineage>
        <taxon>Eukaryota</taxon>
        <taxon>Metazoa</taxon>
        <taxon>Ecdysozoa</taxon>
        <taxon>Nematoda</taxon>
        <taxon>Enoplea</taxon>
        <taxon>Dorylaimia</taxon>
        <taxon>Dioctophymatida</taxon>
        <taxon>Dioctophymatoidea</taxon>
        <taxon>Soboliphymatidae</taxon>
        <taxon>Soboliphyme</taxon>
    </lineage>
</organism>
<dbReference type="Gene3D" id="2.30.29.30">
    <property type="entry name" value="Pleckstrin-homology domain (PH domain)/Phosphotyrosine-binding domain (PTB)"/>
    <property type="match status" value="1"/>
</dbReference>
<dbReference type="SUPFAM" id="SSF50729">
    <property type="entry name" value="PH domain-like"/>
    <property type="match status" value="1"/>
</dbReference>
<dbReference type="GO" id="GO:0005737">
    <property type="term" value="C:cytoplasm"/>
    <property type="evidence" value="ECO:0007669"/>
    <property type="project" value="TreeGrafter"/>
</dbReference>
<sequence>MYRSGYVEVLSHSLRYSARAAFVSLPFRVEEVNFKTNEARALMNSVAEHIEAGLQETDNVQKILALQHRIQGRYEIFQPGRKLIKEGEILKHSRKEIQPRYLLLFSDVLLYCAPVVSGSSLLRIRNEIPLISLGEPYIPDNESCDGEFYLRSDRRSYILLAKYVFERLRRSAEQYICQIATITPIRTAASEMNGWMLSDVQLLSSRIDTCHSLHLLAFKMQGCI</sequence>